<accession>G0M7K8</accession>
<keyword evidence="4 5" id="KW-0472">Membrane</keyword>
<dbReference type="InterPro" id="IPR005828">
    <property type="entry name" value="MFS_sugar_transport-like"/>
</dbReference>
<dbReference type="OrthoDB" id="6612291at2759"/>
<evidence type="ECO:0000256" key="1">
    <source>
        <dbReference type="ARBA" id="ARBA00004370"/>
    </source>
</evidence>
<dbReference type="InterPro" id="IPR045263">
    <property type="entry name" value="GLUT"/>
</dbReference>
<keyword evidence="7" id="KW-1185">Reference proteome</keyword>
<dbReference type="PANTHER" id="PTHR23503:SF10">
    <property type="entry name" value="MFS DOMAIN-CONTAINING PROTEIN-RELATED"/>
    <property type="match status" value="1"/>
</dbReference>
<evidence type="ECO:0000256" key="2">
    <source>
        <dbReference type="ARBA" id="ARBA00022692"/>
    </source>
</evidence>
<name>G0M7K8_CAEBE</name>
<dbReference type="AlphaFoldDB" id="G0M7K8"/>
<evidence type="ECO:0000313" key="6">
    <source>
        <dbReference type="EMBL" id="EGT29919.1"/>
    </source>
</evidence>
<organism evidence="7">
    <name type="scientific">Caenorhabditis brenneri</name>
    <name type="common">Nematode worm</name>
    <dbReference type="NCBI Taxonomy" id="135651"/>
    <lineage>
        <taxon>Eukaryota</taxon>
        <taxon>Metazoa</taxon>
        <taxon>Ecdysozoa</taxon>
        <taxon>Nematoda</taxon>
        <taxon>Chromadorea</taxon>
        <taxon>Rhabditida</taxon>
        <taxon>Rhabditina</taxon>
        <taxon>Rhabditomorpha</taxon>
        <taxon>Rhabditoidea</taxon>
        <taxon>Rhabditidae</taxon>
        <taxon>Peloderinae</taxon>
        <taxon>Caenorhabditis</taxon>
    </lineage>
</organism>
<dbReference type="InParanoid" id="G0M7K8"/>
<keyword evidence="3 5" id="KW-1133">Transmembrane helix</keyword>
<evidence type="ECO:0000313" key="7">
    <source>
        <dbReference type="Proteomes" id="UP000008068"/>
    </source>
</evidence>
<proteinExistence type="predicted"/>
<protein>
    <recommendedName>
        <fullName evidence="8">Major facilitator superfamily (MFS) profile domain-containing protein</fullName>
    </recommendedName>
</protein>
<evidence type="ECO:0000256" key="5">
    <source>
        <dbReference type="SAM" id="Phobius"/>
    </source>
</evidence>
<dbReference type="SUPFAM" id="SSF103473">
    <property type="entry name" value="MFS general substrate transporter"/>
    <property type="match status" value="1"/>
</dbReference>
<dbReference type="eggNOG" id="KOG0569">
    <property type="taxonomic scope" value="Eukaryota"/>
</dbReference>
<reference evidence="7" key="1">
    <citation type="submission" date="2011-07" db="EMBL/GenBank/DDBJ databases">
        <authorList>
            <consortium name="Caenorhabditis brenneri Sequencing and Analysis Consortium"/>
            <person name="Wilson R.K."/>
        </authorList>
    </citation>
    <scope>NUCLEOTIDE SEQUENCE [LARGE SCALE GENOMIC DNA]</scope>
    <source>
        <strain evidence="7">PB2801</strain>
    </source>
</reference>
<sequence>MKFSVPRNILYMIVVTMLLDIINQIQVLTFSTLAEVVGEMNNHTLVNHFGLQPTKARFAITFATAICQLLATLFQASEVYLLGQLILGSHYCLRTFVSAIYILECAPDNCRDEVLTSTIKEKSLTEEKKLTLRQVWENETLREALKILLAVLIFLEFDTSYVISTYTLLLHKTAGFSVIAAMNINLIVTIVLLPTKCMGTFILDAFGRRPTMMIAGTMQFVEHDVVVESLAAIVPATGVHSIRVLFVSELFPPAAKTAVGQARTLAAKRNSILNTPRTRALTFDHKFILSKN</sequence>
<dbReference type="GO" id="GO:0015149">
    <property type="term" value="F:hexose transmembrane transporter activity"/>
    <property type="evidence" value="ECO:0007669"/>
    <property type="project" value="TreeGrafter"/>
</dbReference>
<dbReference type="EMBL" id="GL379786">
    <property type="protein sequence ID" value="EGT29919.1"/>
    <property type="molecule type" value="Genomic_DNA"/>
</dbReference>
<dbReference type="Gene3D" id="1.20.1250.20">
    <property type="entry name" value="MFS general substrate transporter like domains"/>
    <property type="match status" value="1"/>
</dbReference>
<dbReference type="STRING" id="135651.G0M7K8"/>
<comment type="subcellular location">
    <subcellularLocation>
        <location evidence="1">Membrane</location>
    </subcellularLocation>
</comment>
<dbReference type="Pfam" id="PF00083">
    <property type="entry name" value="Sugar_tr"/>
    <property type="match status" value="1"/>
</dbReference>
<evidence type="ECO:0000256" key="3">
    <source>
        <dbReference type="ARBA" id="ARBA00022989"/>
    </source>
</evidence>
<keyword evidence="2 5" id="KW-0812">Transmembrane</keyword>
<feature type="transmembrane region" description="Helical" evidence="5">
    <location>
        <begin position="147"/>
        <end position="168"/>
    </location>
</feature>
<evidence type="ECO:0008006" key="8">
    <source>
        <dbReference type="Google" id="ProtNLM"/>
    </source>
</evidence>
<dbReference type="Proteomes" id="UP000008068">
    <property type="component" value="Unassembled WGS sequence"/>
</dbReference>
<gene>
    <name evidence="6" type="ORF">CAEBREN_31396</name>
</gene>
<evidence type="ECO:0000256" key="4">
    <source>
        <dbReference type="ARBA" id="ARBA00023136"/>
    </source>
</evidence>
<dbReference type="GO" id="GO:0016020">
    <property type="term" value="C:membrane"/>
    <property type="evidence" value="ECO:0007669"/>
    <property type="project" value="UniProtKB-SubCell"/>
</dbReference>
<dbReference type="PANTHER" id="PTHR23503">
    <property type="entry name" value="SOLUTE CARRIER FAMILY 2"/>
    <property type="match status" value="1"/>
</dbReference>
<dbReference type="InterPro" id="IPR036259">
    <property type="entry name" value="MFS_trans_sf"/>
</dbReference>
<dbReference type="HOGENOM" id="CLU_953859_0_0_1"/>